<evidence type="ECO:0000313" key="2">
    <source>
        <dbReference type="Proteomes" id="UP000287651"/>
    </source>
</evidence>
<dbReference type="EMBL" id="AMZH03030385">
    <property type="protein sequence ID" value="RRT32904.1"/>
    <property type="molecule type" value="Genomic_DNA"/>
</dbReference>
<name>A0A426X093_ENSVE</name>
<comment type="caution">
    <text evidence="1">The sequence shown here is derived from an EMBL/GenBank/DDBJ whole genome shotgun (WGS) entry which is preliminary data.</text>
</comment>
<organism evidence="1 2">
    <name type="scientific">Ensete ventricosum</name>
    <name type="common">Abyssinian banana</name>
    <name type="synonym">Musa ensete</name>
    <dbReference type="NCBI Taxonomy" id="4639"/>
    <lineage>
        <taxon>Eukaryota</taxon>
        <taxon>Viridiplantae</taxon>
        <taxon>Streptophyta</taxon>
        <taxon>Embryophyta</taxon>
        <taxon>Tracheophyta</taxon>
        <taxon>Spermatophyta</taxon>
        <taxon>Magnoliopsida</taxon>
        <taxon>Liliopsida</taxon>
        <taxon>Zingiberales</taxon>
        <taxon>Musaceae</taxon>
        <taxon>Ensete</taxon>
    </lineage>
</organism>
<protein>
    <submittedName>
        <fullName evidence="1">Uncharacterized protein</fullName>
    </submittedName>
</protein>
<proteinExistence type="predicted"/>
<dbReference type="Proteomes" id="UP000287651">
    <property type="component" value="Unassembled WGS sequence"/>
</dbReference>
<sequence>MTGGISSKFARRFAKGIGKLAGNTPRDHRKTCHKNVGGCQIGGTQVELNWLTKGLVDIRYFEWLTCPSRWVNRLYPGVRETEPPRLVGEPPVPKFSGYNWILAPVLKPIWGL</sequence>
<gene>
    <name evidence="1" type="ORF">B296_00046834</name>
</gene>
<dbReference type="AlphaFoldDB" id="A0A426X093"/>
<reference evidence="1 2" key="1">
    <citation type="journal article" date="2014" name="Agronomy (Basel)">
        <title>A Draft Genome Sequence for Ensete ventricosum, the Drought-Tolerant Tree Against Hunger.</title>
        <authorList>
            <person name="Harrison J."/>
            <person name="Moore K.A."/>
            <person name="Paszkiewicz K."/>
            <person name="Jones T."/>
            <person name="Grant M."/>
            <person name="Ambacheew D."/>
            <person name="Muzemil S."/>
            <person name="Studholme D.J."/>
        </authorList>
    </citation>
    <scope>NUCLEOTIDE SEQUENCE [LARGE SCALE GENOMIC DNA]</scope>
</reference>
<evidence type="ECO:0000313" key="1">
    <source>
        <dbReference type="EMBL" id="RRT32904.1"/>
    </source>
</evidence>
<accession>A0A426X093</accession>